<dbReference type="PROSITE" id="PS50940">
    <property type="entry name" value="CHIT_BIND_II"/>
    <property type="match status" value="1"/>
</dbReference>
<name>A0ABR3HH75_LOXSC</name>
<dbReference type="SMART" id="SM00494">
    <property type="entry name" value="ChtBD2"/>
    <property type="match status" value="1"/>
</dbReference>
<dbReference type="InterPro" id="IPR002557">
    <property type="entry name" value="Chitin-bd_dom"/>
</dbReference>
<dbReference type="SUPFAM" id="SSF57625">
    <property type="entry name" value="Invertebrate chitin-binding proteins"/>
    <property type="match status" value="1"/>
</dbReference>
<dbReference type="Pfam" id="PF01607">
    <property type="entry name" value="CBM_14"/>
    <property type="match status" value="1"/>
</dbReference>
<dbReference type="EMBL" id="JBEUOH010000019">
    <property type="protein sequence ID" value="KAL0869755.1"/>
    <property type="molecule type" value="Genomic_DNA"/>
</dbReference>
<dbReference type="PANTHER" id="PTHR22933">
    <property type="entry name" value="FI18007P1-RELATED"/>
    <property type="match status" value="1"/>
</dbReference>
<dbReference type="InterPro" id="IPR052976">
    <property type="entry name" value="Scoloptoxin-like"/>
</dbReference>
<accession>A0ABR3HH75</accession>
<dbReference type="Gene3D" id="2.170.140.10">
    <property type="entry name" value="Chitin binding domain"/>
    <property type="match status" value="1"/>
</dbReference>
<dbReference type="Proteomes" id="UP001549920">
    <property type="component" value="Unassembled WGS sequence"/>
</dbReference>
<evidence type="ECO:0000313" key="3">
    <source>
        <dbReference type="Proteomes" id="UP001549920"/>
    </source>
</evidence>
<feature type="domain" description="Chitin-binding type-2" evidence="1">
    <location>
        <begin position="63"/>
        <end position="123"/>
    </location>
</feature>
<keyword evidence="3" id="KW-1185">Reference proteome</keyword>
<comment type="caution">
    <text evidence="2">The sequence shown here is derived from an EMBL/GenBank/DDBJ whole genome shotgun (WGS) entry which is preliminary data.</text>
</comment>
<gene>
    <name evidence="2" type="ORF">ABMA27_005984</name>
</gene>
<reference evidence="2 3" key="1">
    <citation type="submission" date="2024-06" db="EMBL/GenBank/DDBJ databases">
        <title>A chromosome-level genome assembly of beet webworm, Loxostege sticticalis.</title>
        <authorList>
            <person name="Zhang Y."/>
        </authorList>
    </citation>
    <scope>NUCLEOTIDE SEQUENCE [LARGE SCALE GENOMIC DNA]</scope>
    <source>
        <strain evidence="2">AQ026</strain>
        <tissue evidence="2">Whole body</tissue>
    </source>
</reference>
<dbReference type="PANTHER" id="PTHR22933:SF43">
    <property type="entry name" value="LP10131P"/>
    <property type="match status" value="1"/>
</dbReference>
<evidence type="ECO:0000259" key="1">
    <source>
        <dbReference type="PROSITE" id="PS50940"/>
    </source>
</evidence>
<protein>
    <recommendedName>
        <fullName evidence="1">Chitin-binding type-2 domain-containing protein</fullName>
    </recommendedName>
</protein>
<proteinExistence type="predicted"/>
<organism evidence="2 3">
    <name type="scientific">Loxostege sticticalis</name>
    <name type="common">Beet webworm moth</name>
    <dbReference type="NCBI Taxonomy" id="481309"/>
    <lineage>
        <taxon>Eukaryota</taxon>
        <taxon>Metazoa</taxon>
        <taxon>Ecdysozoa</taxon>
        <taxon>Arthropoda</taxon>
        <taxon>Hexapoda</taxon>
        <taxon>Insecta</taxon>
        <taxon>Pterygota</taxon>
        <taxon>Neoptera</taxon>
        <taxon>Endopterygota</taxon>
        <taxon>Lepidoptera</taxon>
        <taxon>Glossata</taxon>
        <taxon>Ditrysia</taxon>
        <taxon>Pyraloidea</taxon>
        <taxon>Crambidae</taxon>
        <taxon>Pyraustinae</taxon>
        <taxon>Loxostege</taxon>
    </lineage>
</organism>
<evidence type="ECO:0000313" key="2">
    <source>
        <dbReference type="EMBL" id="KAL0869755.1"/>
    </source>
</evidence>
<sequence length="814" mass="90789">MASTQNSSTYSDHLCLSISWASAQNGRTSAHQEHSGHGWDIRLSVPGEPGSDYPTLGAIPRTSFSCAGKAPGYYADLETNCQVFRVCTLGSTYGFQSFLCPNGTLFNQAVFVCDWWMNVNCQTSAQLFNNNNDKFGNLRLGPQLMKDIKKMLTHPMRNPYDKTAMKSNLVVMQEYKPPFGQLFPNGALIAGPERPPNNIYVPAKQVQGFSQNNFGGNDIAFAASTPDPRYIPAAFNSIPQRDSEVFQRQRQNSQYVQSQRLQNTPGTLISNGHAGQFTQFTNNANLLSTRPTQSYNNGNAQYGQRQLSNTRTTPSITTQNAINTQRGQLNQLNSQYTYNQNPSRLNNGKQLPFGEPLTNQQYNLNQDRQPYTYQQPSLQFSKEINGKVGNEAKQNLALVFSLLADSINVAKGYSNTAHQEQSAPLRSQFQNVNHEDLSQITNQISQLTSSQYSGNNQQNKPAKLVSAVQTTTGKQGYQYKNSGNSNLSQNQIQATQRGQYNYGPAPLTNQQQFSRYQSGTRLINTGQTNSKQVYSGQLYQLPVPDVTSQIYNQQSNANLIQSSNLQQQGKYSNQNNNVRNNNNDVEIIKSQSVPITSGKLQASPTTELEDFNSQENFNKFISSNNGISAQLQDKIVGTINHPLSDNKYVTYKKDESYYVYTKLDNSFPQNIQNKGNLVQLNADDGQKSGKLTQGDNLPNVVAFQFIPSVSYQLEDEKEQQKILNAFQIDEYGSPKQKAVLTSNVDYSVDHTPAKQVDRTFNEVNNLYVGPSSYSAPQSSVGKLQVRPDNISSRLELEDNNNGYSKAIPSRQFNF</sequence>
<dbReference type="InterPro" id="IPR036508">
    <property type="entry name" value="Chitin-bd_dom_sf"/>
</dbReference>